<proteinExistence type="inferred from homology"/>
<comment type="similarity">
    <text evidence="2">Belongs to the sorting nexin family.</text>
</comment>
<protein>
    <recommendedName>
        <fullName evidence="10">PX domain-containing protein</fullName>
    </recommendedName>
</protein>
<dbReference type="Gene3D" id="1.20.1270.60">
    <property type="entry name" value="Arfaptin homology (AH) domain/BAR domain"/>
    <property type="match status" value="2"/>
</dbReference>
<evidence type="ECO:0000256" key="5">
    <source>
        <dbReference type="ARBA" id="ARBA00022927"/>
    </source>
</evidence>
<dbReference type="PROSITE" id="PS50195">
    <property type="entry name" value="PX"/>
    <property type="match status" value="1"/>
</dbReference>
<organism evidence="11 12">
    <name type="scientific">Calocera viscosa (strain TUFC12733)</name>
    <dbReference type="NCBI Taxonomy" id="1330018"/>
    <lineage>
        <taxon>Eukaryota</taxon>
        <taxon>Fungi</taxon>
        <taxon>Dikarya</taxon>
        <taxon>Basidiomycota</taxon>
        <taxon>Agaricomycotina</taxon>
        <taxon>Dacrymycetes</taxon>
        <taxon>Dacrymycetales</taxon>
        <taxon>Dacrymycetaceae</taxon>
        <taxon>Calocera</taxon>
    </lineage>
</organism>
<dbReference type="GO" id="GO:0042147">
    <property type="term" value="P:retrograde transport, endosome to Golgi"/>
    <property type="evidence" value="ECO:0007669"/>
    <property type="project" value="InterPro"/>
</dbReference>
<dbReference type="STRING" id="1330018.A0A167SG53"/>
<dbReference type="InterPro" id="IPR036871">
    <property type="entry name" value="PX_dom_sf"/>
</dbReference>
<evidence type="ECO:0000256" key="3">
    <source>
        <dbReference type="ARBA" id="ARBA00022448"/>
    </source>
</evidence>
<dbReference type="InterPro" id="IPR044106">
    <property type="entry name" value="PX_Snx41/Atg20"/>
</dbReference>
<dbReference type="GO" id="GO:0015031">
    <property type="term" value="P:protein transport"/>
    <property type="evidence" value="ECO:0007669"/>
    <property type="project" value="UniProtKB-KW"/>
</dbReference>
<feature type="region of interest" description="Disordered" evidence="9">
    <location>
        <begin position="551"/>
        <end position="581"/>
    </location>
</feature>
<evidence type="ECO:0000256" key="7">
    <source>
        <dbReference type="ARBA" id="ARBA00023121"/>
    </source>
</evidence>
<dbReference type="InterPro" id="IPR027267">
    <property type="entry name" value="AH/BAR_dom_sf"/>
</dbReference>
<dbReference type="EMBL" id="KV417266">
    <property type="protein sequence ID" value="KZP01887.1"/>
    <property type="molecule type" value="Genomic_DNA"/>
</dbReference>
<dbReference type="Pfam" id="PF00787">
    <property type="entry name" value="PX"/>
    <property type="match status" value="1"/>
</dbReference>
<dbReference type="PANTHER" id="PTHR46979:SF2">
    <property type="entry name" value="SORTING NEXIN-41"/>
    <property type="match status" value="1"/>
</dbReference>
<evidence type="ECO:0000313" key="12">
    <source>
        <dbReference type="Proteomes" id="UP000076738"/>
    </source>
</evidence>
<sequence length="581" mass="64833">MDGDEDINPFRTEDDVSPPIDESANSDSNAAGEEEEPETATQSAKTSLTISPMPTTNKPFPSPYKAAFPAAPKNEPCCTRDMWLHSGEDVEILIVDALKTSEGSSSSYIVYVIRTGNVEARRRYSEFESLRNSLVKLYPTLIIPPIPVKQSIGEYAVKQNKAKEDAAMIARRKRMLQVFLNRVAKHPILSNEHVFHRFLDRDVSWSEVLHSPPLSQLPKNSLKAPAHDPADSSYAAVYAAIPTPSAAQPLRRPDQRFLDSEAFTNKFQNHLSGTMEKITRRSMKRWSDYSHDNSELGAALNGFSLTETGALANAMEKTGQAVDATYMSTARLLQELEQTWYEPLQEYTQFASIIKKLLTYRHQKHLQYELTQELLDNKRESLEELERNESEAKRLDSALTGSLHVDTATAARRASSDAEAEARESSQEPEAEEEGESPFPSGSVTRATPPPAARKRAGGFGLLNTLSHSIQGIMDVDPEAARRNSISKTREQISQLEDALQASAQDLRYASQTIQADLDRFQRQKVADLRDMCLSLARTHREWCKQNMEAWQEAKTAVDQMEPHPNRPGSPVATRPPAPAA</sequence>
<feature type="compositionally biased region" description="Acidic residues" evidence="9">
    <location>
        <begin position="427"/>
        <end position="436"/>
    </location>
</feature>
<dbReference type="OrthoDB" id="289314at2759"/>
<evidence type="ECO:0000256" key="8">
    <source>
        <dbReference type="ARBA" id="ARBA00023136"/>
    </source>
</evidence>
<dbReference type="SMART" id="SM00312">
    <property type="entry name" value="PX"/>
    <property type="match status" value="1"/>
</dbReference>
<keyword evidence="5" id="KW-0653">Protein transport</keyword>
<dbReference type="InterPro" id="IPR051079">
    <property type="entry name" value="Sorting_Nexin_Autophagy"/>
</dbReference>
<feature type="region of interest" description="Disordered" evidence="9">
    <location>
        <begin position="1"/>
        <end position="57"/>
    </location>
</feature>
<dbReference type="GO" id="GO:0005829">
    <property type="term" value="C:cytosol"/>
    <property type="evidence" value="ECO:0007669"/>
    <property type="project" value="GOC"/>
</dbReference>
<evidence type="ECO:0000313" key="11">
    <source>
        <dbReference type="EMBL" id="KZP01887.1"/>
    </source>
</evidence>
<reference evidence="11 12" key="1">
    <citation type="journal article" date="2016" name="Mol. Biol. Evol.">
        <title>Comparative Genomics of Early-Diverging Mushroom-Forming Fungi Provides Insights into the Origins of Lignocellulose Decay Capabilities.</title>
        <authorList>
            <person name="Nagy L.G."/>
            <person name="Riley R."/>
            <person name="Tritt A."/>
            <person name="Adam C."/>
            <person name="Daum C."/>
            <person name="Floudas D."/>
            <person name="Sun H."/>
            <person name="Yadav J.S."/>
            <person name="Pangilinan J."/>
            <person name="Larsson K.H."/>
            <person name="Matsuura K."/>
            <person name="Barry K."/>
            <person name="Labutti K."/>
            <person name="Kuo R."/>
            <person name="Ohm R.A."/>
            <person name="Bhattacharya S.S."/>
            <person name="Shirouzu T."/>
            <person name="Yoshinaga Y."/>
            <person name="Martin F.M."/>
            <person name="Grigoriev I.V."/>
            <person name="Hibbett D.S."/>
        </authorList>
    </citation>
    <scope>NUCLEOTIDE SEQUENCE [LARGE SCALE GENOMIC DNA]</scope>
    <source>
        <strain evidence="11 12">TUFC12733</strain>
    </source>
</reference>
<evidence type="ECO:0000256" key="2">
    <source>
        <dbReference type="ARBA" id="ARBA00010883"/>
    </source>
</evidence>
<name>A0A167SG53_CALVF</name>
<evidence type="ECO:0000256" key="6">
    <source>
        <dbReference type="ARBA" id="ARBA00023006"/>
    </source>
</evidence>
<feature type="compositionally biased region" description="Basic and acidic residues" evidence="9">
    <location>
        <begin position="414"/>
        <end position="426"/>
    </location>
</feature>
<accession>A0A167SG53</accession>
<evidence type="ECO:0000256" key="9">
    <source>
        <dbReference type="SAM" id="MobiDB-lite"/>
    </source>
</evidence>
<dbReference type="CDD" id="cd06867">
    <property type="entry name" value="PX_SNX41_42"/>
    <property type="match status" value="1"/>
</dbReference>
<dbReference type="PANTHER" id="PTHR46979">
    <property type="entry name" value="SORTING NEXIN-41"/>
    <property type="match status" value="1"/>
</dbReference>
<feature type="region of interest" description="Disordered" evidence="9">
    <location>
        <begin position="385"/>
        <end position="458"/>
    </location>
</feature>
<keyword evidence="6" id="KW-0072">Autophagy</keyword>
<keyword evidence="4" id="KW-0967">Endosome</keyword>
<dbReference type="InterPro" id="IPR001683">
    <property type="entry name" value="PX_dom"/>
</dbReference>
<dbReference type="GO" id="GO:0006914">
    <property type="term" value="P:autophagy"/>
    <property type="evidence" value="ECO:0007669"/>
    <property type="project" value="UniProtKB-KW"/>
</dbReference>
<dbReference type="SUPFAM" id="SSF103657">
    <property type="entry name" value="BAR/IMD domain-like"/>
    <property type="match status" value="1"/>
</dbReference>
<dbReference type="GO" id="GO:0010008">
    <property type="term" value="C:endosome membrane"/>
    <property type="evidence" value="ECO:0007669"/>
    <property type="project" value="UniProtKB-SubCell"/>
</dbReference>
<evidence type="ECO:0000259" key="10">
    <source>
        <dbReference type="PROSITE" id="PS50195"/>
    </source>
</evidence>
<feature type="compositionally biased region" description="Basic and acidic residues" evidence="9">
    <location>
        <begin position="385"/>
        <end position="396"/>
    </location>
</feature>
<dbReference type="SUPFAM" id="SSF64268">
    <property type="entry name" value="PX domain"/>
    <property type="match status" value="1"/>
</dbReference>
<evidence type="ECO:0000256" key="4">
    <source>
        <dbReference type="ARBA" id="ARBA00022753"/>
    </source>
</evidence>
<keyword evidence="7" id="KW-0446">Lipid-binding</keyword>
<comment type="subcellular location">
    <subcellularLocation>
        <location evidence="1">Endosome membrane</location>
        <topology evidence="1">Peripheral membrane protein</topology>
    </subcellularLocation>
</comment>
<gene>
    <name evidence="11" type="ORF">CALVIDRAFT_559675</name>
</gene>
<evidence type="ECO:0000256" key="1">
    <source>
        <dbReference type="ARBA" id="ARBA00004481"/>
    </source>
</evidence>
<keyword evidence="8" id="KW-0472">Membrane</keyword>
<feature type="compositionally biased region" description="Polar residues" evidence="9">
    <location>
        <begin position="39"/>
        <end position="57"/>
    </location>
</feature>
<dbReference type="AlphaFoldDB" id="A0A167SG53"/>
<keyword evidence="3" id="KW-0813">Transport</keyword>
<dbReference type="Proteomes" id="UP000076738">
    <property type="component" value="Unassembled WGS sequence"/>
</dbReference>
<dbReference type="Gene3D" id="3.30.1520.10">
    <property type="entry name" value="Phox-like domain"/>
    <property type="match status" value="1"/>
</dbReference>
<feature type="domain" description="PX" evidence="10">
    <location>
        <begin position="86"/>
        <end position="205"/>
    </location>
</feature>
<keyword evidence="12" id="KW-1185">Reference proteome</keyword>
<feature type="compositionally biased region" description="Low complexity" evidence="9">
    <location>
        <begin position="437"/>
        <end position="447"/>
    </location>
</feature>
<dbReference type="GO" id="GO:0035091">
    <property type="term" value="F:phosphatidylinositol binding"/>
    <property type="evidence" value="ECO:0007669"/>
    <property type="project" value="InterPro"/>
</dbReference>